<evidence type="ECO:0000256" key="11">
    <source>
        <dbReference type="ARBA" id="ARBA00032707"/>
    </source>
</evidence>
<keyword evidence="6 14" id="KW-0812">Transmembrane</keyword>
<protein>
    <recommendedName>
        <fullName evidence="4 14">Undecaprenyl-diphosphatase</fullName>
        <ecNumber evidence="3 14">3.6.1.27</ecNumber>
    </recommendedName>
    <alternativeName>
        <fullName evidence="12 14">Bacitracin resistance protein</fullName>
    </alternativeName>
    <alternativeName>
        <fullName evidence="11 14">Undecaprenyl pyrophosphate phosphatase</fullName>
    </alternativeName>
</protein>
<evidence type="ECO:0000256" key="1">
    <source>
        <dbReference type="ARBA" id="ARBA00004651"/>
    </source>
</evidence>
<dbReference type="GO" id="GO:0005886">
    <property type="term" value="C:plasma membrane"/>
    <property type="evidence" value="ECO:0007669"/>
    <property type="project" value="UniProtKB-SubCell"/>
</dbReference>
<keyword evidence="7 14" id="KW-0378">Hydrolase</keyword>
<feature type="transmembrane region" description="Helical" evidence="14">
    <location>
        <begin position="82"/>
        <end position="100"/>
    </location>
</feature>
<dbReference type="Proteomes" id="UP000046176">
    <property type="component" value="Unassembled WGS sequence"/>
</dbReference>
<evidence type="ECO:0000256" key="3">
    <source>
        <dbReference type="ARBA" id="ARBA00012374"/>
    </source>
</evidence>
<evidence type="ECO:0000256" key="2">
    <source>
        <dbReference type="ARBA" id="ARBA00010621"/>
    </source>
</evidence>
<feature type="transmembrane region" description="Helical" evidence="14">
    <location>
        <begin position="106"/>
        <end position="129"/>
    </location>
</feature>
<dbReference type="HAMAP" id="MF_01006">
    <property type="entry name" value="Undec_diphosphatase"/>
    <property type="match status" value="1"/>
</dbReference>
<dbReference type="NCBIfam" id="TIGR00753">
    <property type="entry name" value="undec_PP_bacA"/>
    <property type="match status" value="1"/>
</dbReference>
<dbReference type="GO" id="GO:0071555">
    <property type="term" value="P:cell wall organization"/>
    <property type="evidence" value="ECO:0007669"/>
    <property type="project" value="UniProtKB-KW"/>
</dbReference>
<dbReference type="PANTHER" id="PTHR30622:SF3">
    <property type="entry name" value="UNDECAPRENYL-DIPHOSPHATASE"/>
    <property type="match status" value="1"/>
</dbReference>
<dbReference type="AlphaFoldDB" id="A0A0T7FMH0"/>
<keyword evidence="10 14" id="KW-0046">Antibiotic resistance</keyword>
<dbReference type="NCBIfam" id="NF001389">
    <property type="entry name" value="PRK00281.1-2"/>
    <property type="match status" value="1"/>
</dbReference>
<dbReference type="GO" id="GO:0009252">
    <property type="term" value="P:peptidoglycan biosynthetic process"/>
    <property type="evidence" value="ECO:0007669"/>
    <property type="project" value="UniProtKB-KW"/>
</dbReference>
<dbReference type="GO" id="GO:0008360">
    <property type="term" value="P:regulation of cell shape"/>
    <property type="evidence" value="ECO:0007669"/>
    <property type="project" value="UniProtKB-KW"/>
</dbReference>
<evidence type="ECO:0000256" key="7">
    <source>
        <dbReference type="ARBA" id="ARBA00022801"/>
    </source>
</evidence>
<dbReference type="GO" id="GO:0046677">
    <property type="term" value="P:response to antibiotic"/>
    <property type="evidence" value="ECO:0007669"/>
    <property type="project" value="UniProtKB-UniRule"/>
</dbReference>
<evidence type="ECO:0000256" key="10">
    <source>
        <dbReference type="ARBA" id="ARBA00023251"/>
    </source>
</evidence>
<evidence type="ECO:0000256" key="9">
    <source>
        <dbReference type="ARBA" id="ARBA00023136"/>
    </source>
</evidence>
<comment type="miscellaneous">
    <text evidence="14">Bacitracin is thought to be involved in the inhibition of peptidoglycan synthesis by sequestering undecaprenyl diphosphate, thereby reducing the pool of lipid carrier available.</text>
</comment>
<keyword evidence="8 14" id="KW-1133">Transmembrane helix</keyword>
<comment type="similarity">
    <text evidence="2 14">Belongs to the UppP family.</text>
</comment>
<evidence type="ECO:0000256" key="4">
    <source>
        <dbReference type="ARBA" id="ARBA00021581"/>
    </source>
</evidence>
<comment type="subcellular location">
    <subcellularLocation>
        <location evidence="1 14">Cell membrane</location>
        <topology evidence="1 14">Multi-pass membrane protein</topology>
    </subcellularLocation>
</comment>
<evidence type="ECO:0000256" key="13">
    <source>
        <dbReference type="ARBA" id="ARBA00047594"/>
    </source>
</evidence>
<dbReference type="NCBIfam" id="NF001390">
    <property type="entry name" value="PRK00281.1-4"/>
    <property type="match status" value="1"/>
</dbReference>
<evidence type="ECO:0000313" key="15">
    <source>
        <dbReference type="EMBL" id="CDZ36217.1"/>
    </source>
</evidence>
<feature type="transmembrane region" description="Helical" evidence="14">
    <location>
        <begin position="250"/>
        <end position="267"/>
    </location>
</feature>
<evidence type="ECO:0000313" key="16">
    <source>
        <dbReference type="Proteomes" id="UP000046176"/>
    </source>
</evidence>
<dbReference type="RefSeq" id="WP_046667342.1">
    <property type="nucleotide sequence ID" value="NZ_CCRH01000008.1"/>
</dbReference>
<evidence type="ECO:0000256" key="6">
    <source>
        <dbReference type="ARBA" id="ARBA00022692"/>
    </source>
</evidence>
<keyword evidence="9 14" id="KW-0472">Membrane</keyword>
<keyword evidence="14" id="KW-0133">Cell shape</keyword>
<dbReference type="InterPro" id="IPR003824">
    <property type="entry name" value="UppP"/>
</dbReference>
<dbReference type="EMBL" id="CCRH01000008">
    <property type="protein sequence ID" value="CDZ36217.1"/>
    <property type="molecule type" value="Genomic_DNA"/>
</dbReference>
<accession>A0A0T7FMH0</accession>
<sequence>MADQSIISALVLGLIEGLTEFLPVSSTAHVLLAGHFLGFQSPGNTFAVLIQLGAILAILLVYARKLLQIAADLPTSPKARRFVATVLIAFLPAAVIGALAHDFIKAVLFETPMLICVMLILGGFVLLVVDRIKFQPKYHDVMDYPLSLAFKIGLCQCVAMIPGTSRSGATIVGALLLGADKRSAAEFSFFLAMPTMLGAFVLDLYKNRNALSFDDGAVIAVGFVAAFVTAIVVVRSLLDFVSSRGYAPFAYWRIVIGAAGLIALLLGA</sequence>
<dbReference type="EC" id="3.6.1.27" evidence="3 14"/>
<gene>
    <name evidence="14 15" type="primary">uppP</name>
    <name evidence="15" type="ORF">NGAL_HAMBI1145_32480</name>
</gene>
<keyword evidence="14" id="KW-0573">Peptidoglycan synthesis</keyword>
<dbReference type="PANTHER" id="PTHR30622">
    <property type="entry name" value="UNDECAPRENYL-DIPHOSPHATASE"/>
    <property type="match status" value="1"/>
</dbReference>
<evidence type="ECO:0000256" key="8">
    <source>
        <dbReference type="ARBA" id="ARBA00022989"/>
    </source>
</evidence>
<feature type="transmembrane region" description="Helical" evidence="14">
    <location>
        <begin position="184"/>
        <end position="205"/>
    </location>
</feature>
<feature type="transmembrane region" description="Helical" evidence="14">
    <location>
        <begin position="43"/>
        <end position="62"/>
    </location>
</feature>
<comment type="catalytic activity">
    <reaction evidence="13 14">
        <text>di-trans,octa-cis-undecaprenyl diphosphate + H2O = di-trans,octa-cis-undecaprenyl phosphate + phosphate + H(+)</text>
        <dbReference type="Rhea" id="RHEA:28094"/>
        <dbReference type="ChEBI" id="CHEBI:15377"/>
        <dbReference type="ChEBI" id="CHEBI:15378"/>
        <dbReference type="ChEBI" id="CHEBI:43474"/>
        <dbReference type="ChEBI" id="CHEBI:58405"/>
        <dbReference type="ChEBI" id="CHEBI:60392"/>
        <dbReference type="EC" id="3.6.1.27"/>
    </reaction>
</comment>
<feature type="transmembrane region" description="Helical" evidence="14">
    <location>
        <begin position="217"/>
        <end position="238"/>
    </location>
</feature>
<evidence type="ECO:0000256" key="14">
    <source>
        <dbReference type="HAMAP-Rule" id="MF_01006"/>
    </source>
</evidence>
<keyword evidence="14" id="KW-0961">Cell wall biogenesis/degradation</keyword>
<comment type="function">
    <text evidence="14">Catalyzes the dephosphorylation of undecaprenyl diphosphate (UPP). Confers resistance to bacitracin.</text>
</comment>
<organism evidence="15 16">
    <name type="scientific">Neorhizobium galegae bv. officinalis</name>
    <dbReference type="NCBI Taxonomy" id="323656"/>
    <lineage>
        <taxon>Bacteria</taxon>
        <taxon>Pseudomonadati</taxon>
        <taxon>Pseudomonadota</taxon>
        <taxon>Alphaproteobacteria</taxon>
        <taxon>Hyphomicrobiales</taxon>
        <taxon>Rhizobiaceae</taxon>
        <taxon>Rhizobium/Agrobacterium group</taxon>
        <taxon>Neorhizobium</taxon>
    </lineage>
</organism>
<dbReference type="Pfam" id="PF02673">
    <property type="entry name" value="BacA"/>
    <property type="match status" value="1"/>
</dbReference>
<evidence type="ECO:0000256" key="12">
    <source>
        <dbReference type="ARBA" id="ARBA00032932"/>
    </source>
</evidence>
<dbReference type="OrthoDB" id="9808289at2"/>
<evidence type="ECO:0000256" key="5">
    <source>
        <dbReference type="ARBA" id="ARBA00022475"/>
    </source>
</evidence>
<keyword evidence="5 14" id="KW-1003">Cell membrane</keyword>
<dbReference type="GO" id="GO:0050380">
    <property type="term" value="F:undecaprenyl-diphosphatase activity"/>
    <property type="evidence" value="ECO:0007669"/>
    <property type="project" value="UniProtKB-UniRule"/>
</dbReference>
<reference evidence="15 16" key="1">
    <citation type="submission" date="2014-08" db="EMBL/GenBank/DDBJ databases">
        <authorList>
            <person name="Chen Y.-H."/>
        </authorList>
    </citation>
    <scope>NUCLEOTIDE SEQUENCE [LARGE SCALE GENOMIC DNA]</scope>
</reference>
<name>A0A0T7FMH0_NEOGA</name>
<proteinExistence type="inferred from homology"/>